<dbReference type="SUPFAM" id="SSF117281">
    <property type="entry name" value="Kelch motif"/>
    <property type="match status" value="1"/>
</dbReference>
<comment type="caution">
    <text evidence="4">The sequence shown here is derived from an EMBL/GenBank/DDBJ whole genome shotgun (WGS) entry which is preliminary data.</text>
</comment>
<organism evidence="4 5">
    <name type="scientific">Geodia barretti</name>
    <name type="common">Barrett's horny sponge</name>
    <dbReference type="NCBI Taxonomy" id="519541"/>
    <lineage>
        <taxon>Eukaryota</taxon>
        <taxon>Metazoa</taxon>
        <taxon>Porifera</taxon>
        <taxon>Demospongiae</taxon>
        <taxon>Heteroscleromorpha</taxon>
        <taxon>Tetractinellida</taxon>
        <taxon>Astrophorina</taxon>
        <taxon>Geodiidae</taxon>
        <taxon>Geodia</taxon>
    </lineage>
</organism>
<dbReference type="Pfam" id="PF01344">
    <property type="entry name" value="Kelch_1"/>
    <property type="match status" value="2"/>
</dbReference>
<name>A0AA35RBZ0_GEOBA</name>
<gene>
    <name evidence="4" type="ORF">GBAR_LOCUS5906</name>
</gene>
<keyword evidence="3" id="KW-0175">Coiled coil</keyword>
<feature type="coiled-coil region" evidence="3">
    <location>
        <begin position="157"/>
        <end position="231"/>
    </location>
</feature>
<dbReference type="Gene3D" id="2.120.10.80">
    <property type="entry name" value="Kelch-type beta propeller"/>
    <property type="match status" value="2"/>
</dbReference>
<protein>
    <submittedName>
        <fullName evidence="4">Influenza virus NS1A-binding protein homolog</fullName>
    </submittedName>
</protein>
<sequence>MLRAQGNSDIDRLEKQLKYQVFLTEAKADEAEQHQARITELESVVSDKDRELQAKNREILRYKHTIDSQKQRLEDYEPSTQARERSIQAINIQLQELKRGFEAQARELEANSVEMQVQELTIDAKERQLQECLDTIESHRQGLQAKDTELQRLQLTLSRQRGASEQEQQDVRQLRAEGEDEAQVRKQMELMEIQEQLRNAEHLLSEFQLSLEQKDSTIAALERMIQELEEPDTLSLVQLPLQHTTTPEVASKSISKKGVNAPEQMSRGAAVVYGDQACFMPVGSHKVFSYRHQNQQWSQLPDNPNPDCGLAVVNGALTSVGGCTTQPTNALLSLMENGRWVDIFPPMPTPRCLVACVTAKSRLVVAGGDQDRCGGGLETVEVMDTETKEWSTASPLPRKCSVLSAAVVGDTLYLAGGYRSENSVFTCSVSDFQPKMKQSVIWRMFSQTQRKEIKGLPVLFSTLATIGDDLLAIGGKDDSENPTANVYKYDFHSKVWKVLGQMTNTRLLCLAVSLPGEDCVMVVGGFVDRDYVITENSVELLQIKNEEQ</sequence>
<accession>A0AA35RBZ0</accession>
<evidence type="ECO:0000256" key="2">
    <source>
        <dbReference type="ARBA" id="ARBA00022737"/>
    </source>
</evidence>
<evidence type="ECO:0000256" key="3">
    <source>
        <dbReference type="SAM" id="Coils"/>
    </source>
</evidence>
<feature type="coiled-coil region" evidence="3">
    <location>
        <begin position="31"/>
        <end position="118"/>
    </location>
</feature>
<dbReference type="PANTHER" id="PTHR45632">
    <property type="entry name" value="LD33804P"/>
    <property type="match status" value="1"/>
</dbReference>
<dbReference type="AlphaFoldDB" id="A0AA35RBZ0"/>
<proteinExistence type="predicted"/>
<keyword evidence="5" id="KW-1185">Reference proteome</keyword>
<dbReference type="Proteomes" id="UP001174909">
    <property type="component" value="Unassembled WGS sequence"/>
</dbReference>
<evidence type="ECO:0000313" key="5">
    <source>
        <dbReference type="Proteomes" id="UP001174909"/>
    </source>
</evidence>
<evidence type="ECO:0000313" key="4">
    <source>
        <dbReference type="EMBL" id="CAI8008640.1"/>
    </source>
</evidence>
<reference evidence="4" key="1">
    <citation type="submission" date="2023-03" db="EMBL/GenBank/DDBJ databases">
        <authorList>
            <person name="Steffen K."/>
            <person name="Cardenas P."/>
        </authorList>
    </citation>
    <scope>NUCLEOTIDE SEQUENCE</scope>
</reference>
<dbReference type="PANTHER" id="PTHR45632:SF3">
    <property type="entry name" value="KELCH-LIKE PROTEIN 32"/>
    <property type="match status" value="1"/>
</dbReference>
<evidence type="ECO:0000256" key="1">
    <source>
        <dbReference type="ARBA" id="ARBA00022441"/>
    </source>
</evidence>
<dbReference type="InterPro" id="IPR006652">
    <property type="entry name" value="Kelch_1"/>
</dbReference>
<dbReference type="InterPro" id="IPR015915">
    <property type="entry name" value="Kelch-typ_b-propeller"/>
</dbReference>
<dbReference type="EMBL" id="CASHTH010000879">
    <property type="protein sequence ID" value="CAI8008640.1"/>
    <property type="molecule type" value="Genomic_DNA"/>
</dbReference>
<dbReference type="SMART" id="SM00612">
    <property type="entry name" value="Kelch"/>
    <property type="match status" value="2"/>
</dbReference>
<keyword evidence="1" id="KW-0880">Kelch repeat</keyword>
<keyword evidence="2" id="KW-0677">Repeat</keyword>